<comment type="caution">
    <text evidence="2">The sequence shown here is derived from an EMBL/GenBank/DDBJ whole genome shotgun (WGS) entry which is preliminary data.</text>
</comment>
<protein>
    <recommendedName>
        <fullName evidence="1">AB hydrolase-1 domain-containing protein</fullName>
    </recommendedName>
</protein>
<dbReference type="SUPFAM" id="SSF53474">
    <property type="entry name" value="alpha/beta-Hydrolases"/>
    <property type="match status" value="1"/>
</dbReference>
<evidence type="ECO:0000313" key="2">
    <source>
        <dbReference type="EMBL" id="KAF9530737.1"/>
    </source>
</evidence>
<evidence type="ECO:0000313" key="3">
    <source>
        <dbReference type="Proteomes" id="UP000807306"/>
    </source>
</evidence>
<dbReference type="OrthoDB" id="5311491at2759"/>
<gene>
    <name evidence="2" type="ORF">CPB83DRAFT_762488</name>
</gene>
<dbReference type="InterPro" id="IPR000073">
    <property type="entry name" value="AB_hydrolase_1"/>
</dbReference>
<reference evidence="2" key="1">
    <citation type="submission" date="2020-11" db="EMBL/GenBank/DDBJ databases">
        <authorList>
            <consortium name="DOE Joint Genome Institute"/>
            <person name="Ahrendt S."/>
            <person name="Riley R."/>
            <person name="Andreopoulos W."/>
            <person name="Labutti K."/>
            <person name="Pangilinan J."/>
            <person name="Ruiz-Duenas F.J."/>
            <person name="Barrasa J.M."/>
            <person name="Sanchez-Garcia M."/>
            <person name="Camarero S."/>
            <person name="Miyauchi S."/>
            <person name="Serrano A."/>
            <person name="Linde D."/>
            <person name="Babiker R."/>
            <person name="Drula E."/>
            <person name="Ayuso-Fernandez I."/>
            <person name="Pacheco R."/>
            <person name="Padilla G."/>
            <person name="Ferreira P."/>
            <person name="Barriuso J."/>
            <person name="Kellner H."/>
            <person name="Castanera R."/>
            <person name="Alfaro M."/>
            <person name="Ramirez L."/>
            <person name="Pisabarro A.G."/>
            <person name="Kuo A."/>
            <person name="Tritt A."/>
            <person name="Lipzen A."/>
            <person name="He G."/>
            <person name="Yan M."/>
            <person name="Ng V."/>
            <person name="Cullen D."/>
            <person name="Martin F."/>
            <person name="Rosso M.-N."/>
            <person name="Henrissat B."/>
            <person name="Hibbett D."/>
            <person name="Martinez A.T."/>
            <person name="Grigoriev I.V."/>
        </authorList>
    </citation>
    <scope>NUCLEOTIDE SEQUENCE</scope>
    <source>
        <strain evidence="2">CBS 506.95</strain>
    </source>
</reference>
<dbReference type="Gene3D" id="3.40.50.1820">
    <property type="entry name" value="alpha/beta hydrolase"/>
    <property type="match status" value="1"/>
</dbReference>
<keyword evidence="3" id="KW-1185">Reference proteome</keyword>
<name>A0A9P6EKI2_9AGAR</name>
<organism evidence="2 3">
    <name type="scientific">Crepidotus variabilis</name>
    <dbReference type="NCBI Taxonomy" id="179855"/>
    <lineage>
        <taxon>Eukaryota</taxon>
        <taxon>Fungi</taxon>
        <taxon>Dikarya</taxon>
        <taxon>Basidiomycota</taxon>
        <taxon>Agaricomycotina</taxon>
        <taxon>Agaricomycetes</taxon>
        <taxon>Agaricomycetidae</taxon>
        <taxon>Agaricales</taxon>
        <taxon>Agaricineae</taxon>
        <taxon>Crepidotaceae</taxon>
        <taxon>Crepidotus</taxon>
    </lineage>
</organism>
<dbReference type="AlphaFoldDB" id="A0A9P6EKI2"/>
<dbReference type="Proteomes" id="UP000807306">
    <property type="component" value="Unassembled WGS sequence"/>
</dbReference>
<dbReference type="EMBL" id="MU157838">
    <property type="protein sequence ID" value="KAF9530737.1"/>
    <property type="molecule type" value="Genomic_DNA"/>
</dbReference>
<accession>A0A9P6EKI2</accession>
<sequence>MLTSNTAQLSNGVQLFYTDSGSVANSSDYTTVIFVHGTGINGHVFEILHRVAASRNLRTISVNRRDYPGSTPFTDQDLVDVKNGKQGSIDSYAVLMVDFICYVADNLQIPPASVDHSSGGIALVGWSHGGAVALWTLSNPEVVSCPQIATLEKFLKTVIMYDSAVQSLGFPVPKAEPVGDEPKSTEEYFQKLPLWLTCYFDHPVDWNGDVNLLDRRFTSGKATWNILSEEEKASFATWQAMNRFELPM</sequence>
<dbReference type="InterPro" id="IPR029058">
    <property type="entry name" value="AB_hydrolase_fold"/>
</dbReference>
<feature type="domain" description="AB hydrolase-1" evidence="1">
    <location>
        <begin position="32"/>
        <end position="211"/>
    </location>
</feature>
<evidence type="ECO:0000259" key="1">
    <source>
        <dbReference type="Pfam" id="PF12697"/>
    </source>
</evidence>
<dbReference type="Pfam" id="PF12697">
    <property type="entry name" value="Abhydrolase_6"/>
    <property type="match status" value="1"/>
</dbReference>
<proteinExistence type="predicted"/>